<keyword evidence="3 5" id="KW-1133">Transmembrane helix</keyword>
<feature type="transmembrane region" description="Helical" evidence="5">
    <location>
        <begin position="132"/>
        <end position="154"/>
    </location>
</feature>
<dbReference type="PANTHER" id="PTHR43496">
    <property type="entry name" value="PROTEIN LPLB"/>
    <property type="match status" value="1"/>
</dbReference>
<dbReference type="EMBL" id="JACSRA010000006">
    <property type="protein sequence ID" value="MBD7910760.1"/>
    <property type="molecule type" value="Genomic_DNA"/>
</dbReference>
<evidence type="ECO:0000313" key="7">
    <source>
        <dbReference type="EMBL" id="MBD7910760.1"/>
    </source>
</evidence>
<evidence type="ECO:0000256" key="5">
    <source>
        <dbReference type="RuleBase" id="RU363032"/>
    </source>
</evidence>
<feature type="transmembrane region" description="Helical" evidence="5">
    <location>
        <begin position="32"/>
        <end position="50"/>
    </location>
</feature>
<keyword evidence="8" id="KW-1185">Reference proteome</keyword>
<dbReference type="Proteomes" id="UP000627781">
    <property type="component" value="Unassembled WGS sequence"/>
</dbReference>
<evidence type="ECO:0000256" key="1">
    <source>
        <dbReference type="ARBA" id="ARBA00004141"/>
    </source>
</evidence>
<reference evidence="7 8" key="1">
    <citation type="submission" date="2020-08" db="EMBL/GenBank/DDBJ databases">
        <title>A Genomic Blueprint of the Chicken Gut Microbiome.</title>
        <authorList>
            <person name="Gilroy R."/>
            <person name="Ravi A."/>
            <person name="Getino M."/>
            <person name="Pursley I."/>
            <person name="Horton D.L."/>
            <person name="Alikhan N.-F."/>
            <person name="Baker D."/>
            <person name="Gharbi K."/>
            <person name="Hall N."/>
            <person name="Watson M."/>
            <person name="Adriaenssens E.M."/>
            <person name="Foster-Nyarko E."/>
            <person name="Jarju S."/>
            <person name="Secka A."/>
            <person name="Antonio M."/>
            <person name="Oren A."/>
            <person name="Chaudhuri R."/>
            <person name="La Ragione R.M."/>
            <person name="Hildebrand F."/>
            <person name="Pallen M.J."/>
        </authorList>
    </citation>
    <scope>NUCLEOTIDE SEQUENCE [LARGE SCALE GENOMIC DNA]</scope>
    <source>
        <strain evidence="7 8">Sa3CVN1</strain>
    </source>
</reference>
<dbReference type="Gene3D" id="1.10.3720.10">
    <property type="entry name" value="MetI-like"/>
    <property type="match status" value="1"/>
</dbReference>
<feature type="transmembrane region" description="Helical" evidence="5">
    <location>
        <begin position="285"/>
        <end position="305"/>
    </location>
</feature>
<dbReference type="SUPFAM" id="SSF161098">
    <property type="entry name" value="MetI-like"/>
    <property type="match status" value="1"/>
</dbReference>
<dbReference type="InterPro" id="IPR035906">
    <property type="entry name" value="MetI-like_sf"/>
</dbReference>
<evidence type="ECO:0000256" key="4">
    <source>
        <dbReference type="ARBA" id="ARBA00023136"/>
    </source>
</evidence>
<feature type="domain" description="ABC transmembrane type-1" evidence="6">
    <location>
        <begin position="92"/>
        <end position="307"/>
    </location>
</feature>
<accession>A0ABR8PRF9</accession>
<protein>
    <submittedName>
        <fullName evidence="7">Sugar ABC transporter permease</fullName>
    </submittedName>
</protein>
<organism evidence="7 8">
    <name type="scientific">Clostridium cibarium</name>
    <dbReference type="NCBI Taxonomy" id="2762247"/>
    <lineage>
        <taxon>Bacteria</taxon>
        <taxon>Bacillati</taxon>
        <taxon>Bacillota</taxon>
        <taxon>Clostridia</taxon>
        <taxon>Eubacteriales</taxon>
        <taxon>Clostridiaceae</taxon>
        <taxon>Clostridium</taxon>
    </lineage>
</organism>
<gene>
    <name evidence="7" type="ORF">H9661_05240</name>
</gene>
<sequence>MENSVISAEPNKAKITPKKKISLLDHIKHNKWLYIMLIPGIIYFIVFRFAPMWGLSIAFKDYSPYLGFSGSKWVGFEYFKDFFSSPDFGRLMSNTLILGALNVTVGFAFPIILALLLNELRVEIYKKCIQTAIYVPHFVSWTIVASISVILLTADTGALSNLLETITGHQINALTEPGLFKPMIVFQGIWKESGYGTIIYLAALASVDPEQYEAAVMDGAGRFKRVIHITLPAIKNTIVVMLILKCGQFLSTGFDQIFLMTNSLNRVAADVFDTYVYQLGITQGAYSYATAVGLFKSLVGVILVLGSNFIAKKVDPDSGIF</sequence>
<dbReference type="PROSITE" id="PS50928">
    <property type="entry name" value="ABC_TM1"/>
    <property type="match status" value="1"/>
</dbReference>
<evidence type="ECO:0000313" key="8">
    <source>
        <dbReference type="Proteomes" id="UP000627781"/>
    </source>
</evidence>
<evidence type="ECO:0000256" key="3">
    <source>
        <dbReference type="ARBA" id="ARBA00022989"/>
    </source>
</evidence>
<dbReference type="Pfam" id="PF00528">
    <property type="entry name" value="BPD_transp_1"/>
    <property type="match status" value="1"/>
</dbReference>
<comment type="caution">
    <text evidence="7">The sequence shown here is derived from an EMBL/GenBank/DDBJ whole genome shotgun (WGS) entry which is preliminary data.</text>
</comment>
<dbReference type="InterPro" id="IPR000515">
    <property type="entry name" value="MetI-like"/>
</dbReference>
<keyword evidence="5" id="KW-0813">Transport</keyword>
<name>A0ABR8PRF9_9CLOT</name>
<evidence type="ECO:0000259" key="6">
    <source>
        <dbReference type="PROSITE" id="PS50928"/>
    </source>
</evidence>
<keyword evidence="4 5" id="KW-0472">Membrane</keyword>
<comment type="subcellular location">
    <subcellularLocation>
        <location evidence="5">Cell membrane</location>
        <topology evidence="5">Multi-pass membrane protein</topology>
    </subcellularLocation>
    <subcellularLocation>
        <location evidence="1">Membrane</location>
        <topology evidence="1">Multi-pass membrane protein</topology>
    </subcellularLocation>
</comment>
<dbReference type="RefSeq" id="WP_143316759.1">
    <property type="nucleotide sequence ID" value="NZ_JACSRA010000006.1"/>
</dbReference>
<dbReference type="CDD" id="cd06261">
    <property type="entry name" value="TM_PBP2"/>
    <property type="match status" value="1"/>
</dbReference>
<proteinExistence type="inferred from homology"/>
<comment type="similarity">
    <text evidence="5">Belongs to the binding-protein-dependent transport system permease family.</text>
</comment>
<evidence type="ECO:0000256" key="2">
    <source>
        <dbReference type="ARBA" id="ARBA00022692"/>
    </source>
</evidence>
<keyword evidence="2 5" id="KW-0812">Transmembrane</keyword>
<feature type="transmembrane region" description="Helical" evidence="5">
    <location>
        <begin position="96"/>
        <end position="120"/>
    </location>
</feature>
<dbReference type="PANTHER" id="PTHR43496:SF1">
    <property type="entry name" value="POLYGALACTURONAN_RHAMNOGALACTURONAN TRANSPORT SYSTEM PERMEASE PROTEIN YTEP"/>
    <property type="match status" value="1"/>
</dbReference>